<organism evidence="1 2">
    <name type="scientific">Pontibacter populi</name>
    <dbReference type="NCBI Taxonomy" id="890055"/>
    <lineage>
        <taxon>Bacteria</taxon>
        <taxon>Pseudomonadati</taxon>
        <taxon>Bacteroidota</taxon>
        <taxon>Cytophagia</taxon>
        <taxon>Cytophagales</taxon>
        <taxon>Hymenobacteraceae</taxon>
        <taxon>Pontibacter</taxon>
    </lineage>
</organism>
<evidence type="ECO:0000313" key="1">
    <source>
        <dbReference type="EMBL" id="MBW3363926.1"/>
    </source>
</evidence>
<dbReference type="RefSeq" id="WP_199108504.1">
    <property type="nucleotide sequence ID" value="NZ_JAHWXQ010000001.1"/>
</dbReference>
<dbReference type="EMBL" id="JAHWXQ010000001">
    <property type="protein sequence ID" value="MBW3363926.1"/>
    <property type="molecule type" value="Genomic_DNA"/>
</dbReference>
<comment type="caution">
    <text evidence="1">The sequence shown here is derived from an EMBL/GenBank/DDBJ whole genome shotgun (WGS) entry which is preliminary data.</text>
</comment>
<accession>A0ABS6X7S4</accession>
<sequence length="112" mass="12774">MLHHPYQLPQVCYFYLPTLNGKPAEVIAVLNCASDTIYIPVPEEDVQLHAFFQRSITPAESRGFGNEPTWRIFTTWCELESDHIKYGVNLAVIDMLLNCRDSKPLKDHLAVA</sequence>
<gene>
    <name evidence="1" type="ORF">KYK27_02645</name>
</gene>
<proteinExistence type="predicted"/>
<reference evidence="1 2" key="1">
    <citation type="submission" date="2021-07" db="EMBL/GenBank/DDBJ databases">
        <authorList>
            <person name="Kim M.K."/>
        </authorList>
    </citation>
    <scope>NUCLEOTIDE SEQUENCE [LARGE SCALE GENOMIC DNA]</scope>
    <source>
        <strain evidence="1 2">HLY7-15</strain>
    </source>
</reference>
<evidence type="ECO:0000313" key="2">
    <source>
        <dbReference type="Proteomes" id="UP000774935"/>
    </source>
</evidence>
<name>A0ABS6X7S4_9BACT</name>
<dbReference type="Proteomes" id="UP000774935">
    <property type="component" value="Unassembled WGS sequence"/>
</dbReference>
<keyword evidence="2" id="KW-1185">Reference proteome</keyword>
<protein>
    <submittedName>
        <fullName evidence="1">Uncharacterized protein</fullName>
    </submittedName>
</protein>